<evidence type="ECO:0000256" key="4">
    <source>
        <dbReference type="ARBA" id="ARBA00023163"/>
    </source>
</evidence>
<dbReference type="InterPro" id="IPR014284">
    <property type="entry name" value="RNA_pol_sigma-70_dom"/>
</dbReference>
<dbReference type="EMBL" id="JASMRN010000002">
    <property type="protein sequence ID" value="MEZ7514100.1"/>
    <property type="molecule type" value="Genomic_DNA"/>
</dbReference>
<accession>A0ABV4KBL9</accession>
<keyword evidence="2" id="KW-0805">Transcription regulation</keyword>
<feature type="domain" description="RNA polymerase sigma factor 70 region 4 type 2" evidence="6">
    <location>
        <begin position="128"/>
        <end position="174"/>
    </location>
</feature>
<dbReference type="Proteomes" id="UP001568894">
    <property type="component" value="Unassembled WGS sequence"/>
</dbReference>
<evidence type="ECO:0000259" key="6">
    <source>
        <dbReference type="Pfam" id="PF08281"/>
    </source>
</evidence>
<dbReference type="InterPro" id="IPR013249">
    <property type="entry name" value="RNA_pol_sigma70_r4_t2"/>
</dbReference>
<keyword evidence="3" id="KW-0731">Sigma factor</keyword>
<dbReference type="RefSeq" id="WP_371567609.1">
    <property type="nucleotide sequence ID" value="NZ_JASMRN010000002.1"/>
</dbReference>
<evidence type="ECO:0000256" key="1">
    <source>
        <dbReference type="ARBA" id="ARBA00010641"/>
    </source>
</evidence>
<keyword evidence="8" id="KW-1185">Reference proteome</keyword>
<dbReference type="NCBIfam" id="TIGR02937">
    <property type="entry name" value="sigma70-ECF"/>
    <property type="match status" value="1"/>
</dbReference>
<keyword evidence="4" id="KW-0804">Transcription</keyword>
<dbReference type="InterPro" id="IPR014327">
    <property type="entry name" value="RNA_pol_sigma70_bacteroid"/>
</dbReference>
<dbReference type="NCBIfam" id="TIGR02985">
    <property type="entry name" value="Sig70_bacteroi1"/>
    <property type="match status" value="1"/>
</dbReference>
<evidence type="ECO:0000256" key="3">
    <source>
        <dbReference type="ARBA" id="ARBA00023082"/>
    </source>
</evidence>
<evidence type="ECO:0000313" key="8">
    <source>
        <dbReference type="Proteomes" id="UP001568894"/>
    </source>
</evidence>
<dbReference type="SUPFAM" id="SSF88946">
    <property type="entry name" value="Sigma2 domain of RNA polymerase sigma factors"/>
    <property type="match status" value="1"/>
</dbReference>
<name>A0ABV4KBL9_9FLAO</name>
<dbReference type="InterPro" id="IPR036388">
    <property type="entry name" value="WH-like_DNA-bd_sf"/>
</dbReference>
<dbReference type="SUPFAM" id="SSF88659">
    <property type="entry name" value="Sigma3 and sigma4 domains of RNA polymerase sigma factors"/>
    <property type="match status" value="1"/>
</dbReference>
<dbReference type="Gene3D" id="1.10.1740.10">
    <property type="match status" value="1"/>
</dbReference>
<feature type="domain" description="RNA polymerase sigma-70 region 2" evidence="5">
    <location>
        <begin position="29"/>
        <end position="92"/>
    </location>
</feature>
<sequence>MKTTLSNLCDSELQQHVKDGSKQAFEVIFDRYWKRLFAYAFKIYNDEKIAEDIVQEIFISLWEKSSEANILNLEAYLIKSVKYKIANYIRDLKFSTVHIEILHNIPNTFKTEKDLEYKEFEKDIFNEIKKLPPKCQEVFILSRFEDYSNAEIAEQLDISVRTVEKHISNALKHLKATIGTYHLAILITGMFLYCK</sequence>
<dbReference type="InterPro" id="IPR007627">
    <property type="entry name" value="RNA_pol_sigma70_r2"/>
</dbReference>
<dbReference type="Gene3D" id="1.10.10.10">
    <property type="entry name" value="Winged helix-like DNA-binding domain superfamily/Winged helix DNA-binding domain"/>
    <property type="match status" value="1"/>
</dbReference>
<dbReference type="Pfam" id="PF04542">
    <property type="entry name" value="Sigma70_r2"/>
    <property type="match status" value="1"/>
</dbReference>
<dbReference type="InterPro" id="IPR039425">
    <property type="entry name" value="RNA_pol_sigma-70-like"/>
</dbReference>
<dbReference type="CDD" id="cd06171">
    <property type="entry name" value="Sigma70_r4"/>
    <property type="match status" value="1"/>
</dbReference>
<gene>
    <name evidence="7" type="ORF">QO192_02265</name>
</gene>
<evidence type="ECO:0000256" key="2">
    <source>
        <dbReference type="ARBA" id="ARBA00023015"/>
    </source>
</evidence>
<proteinExistence type="inferred from homology"/>
<organism evidence="7 8">
    <name type="scientific">Flavobacterium frigidarium</name>
    <dbReference type="NCBI Taxonomy" id="99286"/>
    <lineage>
        <taxon>Bacteria</taxon>
        <taxon>Pseudomonadati</taxon>
        <taxon>Bacteroidota</taxon>
        <taxon>Flavobacteriia</taxon>
        <taxon>Flavobacteriales</taxon>
        <taxon>Flavobacteriaceae</taxon>
        <taxon>Flavobacterium</taxon>
    </lineage>
</organism>
<dbReference type="PANTHER" id="PTHR43133">
    <property type="entry name" value="RNA POLYMERASE ECF-TYPE SIGMA FACTO"/>
    <property type="match status" value="1"/>
</dbReference>
<reference evidence="7 8" key="1">
    <citation type="submission" date="2023-05" db="EMBL/GenBank/DDBJ databases">
        <title>Adaptations of aquatic viruses from atmosphere-close ecosystems of the Central Arctic Ocean.</title>
        <authorList>
            <person name="Rahlff J."/>
            <person name="Holmfeldt K."/>
        </authorList>
    </citation>
    <scope>NUCLEOTIDE SEQUENCE [LARGE SCALE GENOMIC DNA]</scope>
    <source>
        <strain evidence="7 8">Arc14</strain>
    </source>
</reference>
<dbReference type="Pfam" id="PF08281">
    <property type="entry name" value="Sigma70_r4_2"/>
    <property type="match status" value="1"/>
</dbReference>
<comment type="caution">
    <text evidence="7">The sequence shown here is derived from an EMBL/GenBank/DDBJ whole genome shotgun (WGS) entry which is preliminary data.</text>
</comment>
<evidence type="ECO:0000313" key="7">
    <source>
        <dbReference type="EMBL" id="MEZ7514100.1"/>
    </source>
</evidence>
<evidence type="ECO:0000259" key="5">
    <source>
        <dbReference type="Pfam" id="PF04542"/>
    </source>
</evidence>
<comment type="similarity">
    <text evidence="1">Belongs to the sigma-70 factor family. ECF subfamily.</text>
</comment>
<dbReference type="PANTHER" id="PTHR43133:SF46">
    <property type="entry name" value="RNA POLYMERASE SIGMA-70 FACTOR ECF SUBFAMILY"/>
    <property type="match status" value="1"/>
</dbReference>
<dbReference type="InterPro" id="IPR013325">
    <property type="entry name" value="RNA_pol_sigma_r2"/>
</dbReference>
<dbReference type="InterPro" id="IPR013324">
    <property type="entry name" value="RNA_pol_sigma_r3/r4-like"/>
</dbReference>
<protein>
    <submittedName>
        <fullName evidence="7">RNA polymerase sigma-70 factor</fullName>
    </submittedName>
</protein>